<dbReference type="AlphaFoldDB" id="A6GDA0"/>
<evidence type="ECO:0000256" key="2">
    <source>
        <dbReference type="SAM" id="Phobius"/>
    </source>
</evidence>
<evidence type="ECO:0000256" key="1">
    <source>
        <dbReference type="SAM" id="MobiDB-lite"/>
    </source>
</evidence>
<dbReference type="EMBL" id="ABCS01000071">
    <property type="protein sequence ID" value="EDM76175.1"/>
    <property type="molecule type" value="Genomic_DNA"/>
</dbReference>
<feature type="region of interest" description="Disordered" evidence="1">
    <location>
        <begin position="1"/>
        <end position="27"/>
    </location>
</feature>
<evidence type="ECO:0000313" key="3">
    <source>
        <dbReference type="EMBL" id="EDM76175.1"/>
    </source>
</evidence>
<keyword evidence="2" id="KW-0472">Membrane</keyword>
<reference evidence="3 4" key="1">
    <citation type="submission" date="2007-06" db="EMBL/GenBank/DDBJ databases">
        <authorList>
            <person name="Shimkets L."/>
            <person name="Ferriera S."/>
            <person name="Johnson J."/>
            <person name="Kravitz S."/>
            <person name="Beeson K."/>
            <person name="Sutton G."/>
            <person name="Rogers Y.-H."/>
            <person name="Friedman R."/>
            <person name="Frazier M."/>
            <person name="Venter J.C."/>
        </authorList>
    </citation>
    <scope>NUCLEOTIDE SEQUENCE [LARGE SCALE GENOMIC DNA]</scope>
    <source>
        <strain evidence="3 4">SIR-1</strain>
    </source>
</reference>
<proteinExistence type="predicted"/>
<dbReference type="Proteomes" id="UP000005801">
    <property type="component" value="Unassembled WGS sequence"/>
</dbReference>
<feature type="transmembrane region" description="Helical" evidence="2">
    <location>
        <begin position="77"/>
        <end position="97"/>
    </location>
</feature>
<accession>A6GDA0</accession>
<organism evidence="3 4">
    <name type="scientific">Plesiocystis pacifica SIR-1</name>
    <dbReference type="NCBI Taxonomy" id="391625"/>
    <lineage>
        <taxon>Bacteria</taxon>
        <taxon>Pseudomonadati</taxon>
        <taxon>Myxococcota</taxon>
        <taxon>Polyangia</taxon>
        <taxon>Nannocystales</taxon>
        <taxon>Nannocystaceae</taxon>
        <taxon>Plesiocystis</taxon>
    </lineage>
</organism>
<feature type="transmembrane region" description="Helical" evidence="2">
    <location>
        <begin position="49"/>
        <end position="71"/>
    </location>
</feature>
<feature type="transmembrane region" description="Helical" evidence="2">
    <location>
        <begin position="348"/>
        <end position="368"/>
    </location>
</feature>
<keyword evidence="2" id="KW-1133">Transmembrane helix</keyword>
<protein>
    <submittedName>
        <fullName evidence="3">Uncharacterized protein</fullName>
    </submittedName>
</protein>
<keyword evidence="4" id="KW-1185">Reference proteome</keyword>
<name>A6GDA0_9BACT</name>
<comment type="caution">
    <text evidence="3">The sequence shown here is derived from an EMBL/GenBank/DDBJ whole genome shotgun (WGS) entry which is preliminary data.</text>
</comment>
<feature type="transmembrane region" description="Helical" evidence="2">
    <location>
        <begin position="374"/>
        <end position="395"/>
    </location>
</feature>
<evidence type="ECO:0000313" key="4">
    <source>
        <dbReference type="Proteomes" id="UP000005801"/>
    </source>
</evidence>
<sequence>MLAEVSEDREHPAPSRGATSALARRSPEGLRRSPTFYATGGSVETWRAFMTLVGGPGLLALVFGTLVSLTVAVDPGLIMLAVFFAFPMGVIGTNYWFQRREQHALARAQARAEVEGGKSWPALEAPEVLLEVAAHRAIRELEAGEVQAAVDALSIRERDMHRQRRRRNWTHGLRGELLRSVLAWLSPSHFAEEGVARASAFPERGADAQGLALLAALRVLEAASEASDEVLEHAWAAAQASALKVELPMLYTITLAVTAERLHAHAEELRERVMSDASGRMRGLLERLFPSMRIWVEGGYREASPEAPAVVTQALALVPPPSLVALAEPTPETGELSSNQFMVASGSAALATGLAVGGVMGLASGGLAGLGLGLYFGGMFGLYAGVPLAAMITVSRTRTRQRRRRVEPLTRLDPRPPAAWISECALGPPGKLMWASGQRRFEPVPPGQMVLYVAAARAEQALARLDIDQAWAELRWWFDAFDGRVARPDELHATGSTLVRVAVLSRHQAHARALLAVLPEFSSEQDTSGNRTAYGNAPRAVAMAAVLVASLDEAWFEVPKLLARAWAARPVYMEPRDHALMHACAERARAAGVEEARWGGPAASSEARAWAEGAWPR</sequence>
<gene>
    <name evidence="3" type="ORF">PPSIR1_26983</name>
</gene>
<feature type="compositionally biased region" description="Basic and acidic residues" evidence="1">
    <location>
        <begin position="1"/>
        <end position="13"/>
    </location>
</feature>
<keyword evidence="2" id="KW-0812">Transmembrane</keyword>